<accession>A0A9P5TGH9</accession>
<organism evidence="2 3">
    <name type="scientific">Gymnopilus junonius</name>
    <name type="common">Spectacular rustgill mushroom</name>
    <name type="synonym">Gymnopilus spectabilis subsp. junonius</name>
    <dbReference type="NCBI Taxonomy" id="109634"/>
    <lineage>
        <taxon>Eukaryota</taxon>
        <taxon>Fungi</taxon>
        <taxon>Dikarya</taxon>
        <taxon>Basidiomycota</taxon>
        <taxon>Agaricomycotina</taxon>
        <taxon>Agaricomycetes</taxon>
        <taxon>Agaricomycetidae</taxon>
        <taxon>Agaricales</taxon>
        <taxon>Agaricineae</taxon>
        <taxon>Hymenogastraceae</taxon>
        <taxon>Gymnopilus</taxon>
    </lineage>
</organism>
<comment type="caution">
    <text evidence="2">The sequence shown here is derived from an EMBL/GenBank/DDBJ whole genome shotgun (WGS) entry which is preliminary data.</text>
</comment>
<dbReference type="Proteomes" id="UP000724874">
    <property type="component" value="Unassembled WGS sequence"/>
</dbReference>
<keyword evidence="3" id="KW-1185">Reference proteome</keyword>
<sequence length="521" mass="56771">MNSQISTVDLPNNGNDENHPPAPPIAPITNAQHPSEGWLRNLAWIDGGVNPPHYYYTHEEINEALTAAGVMPRCTEYEQQVARVTPTPTAPAPPMPLTPSLMNISGNHYRMGVTVSELFSPAPTPTTGHLVNMTLNYSAPAVAPPGHGKVISKKAKITKMDTISLESITRVEFIKAILAIHNLSDKFAPGVHSGPNMKVWWTGASGGKGGAPSIQTDHQFGIALEALLKKDKTKVQVSVELDLDDMEGFRIQQISLPGISDATAVPTDEELAYGTRVPQVDNFSDLAQLHGRFILELKKKWPCQMHQGEHGETGYCYITPTSEHICLNPLRFKAWAAAMAAGDATKHELPNVTAFDGARDGHCTGPRARGRTGPFTSATQPAELPTLSSDVMGMLMAALLRGLSCKRSHSESESPTKLALSTPKRLKSTSATTVAVSDLPMPEKGLELRACLHDFAELEGIDLTIHEVPLHLEDYSPDIIPFVDDAELHRITGATSGIVIKFKRFCKDWFNRYKQKLHANN</sequence>
<evidence type="ECO:0000256" key="1">
    <source>
        <dbReference type="SAM" id="MobiDB-lite"/>
    </source>
</evidence>
<feature type="region of interest" description="Disordered" evidence="1">
    <location>
        <begin position="360"/>
        <end position="382"/>
    </location>
</feature>
<evidence type="ECO:0000313" key="2">
    <source>
        <dbReference type="EMBL" id="KAF8878266.1"/>
    </source>
</evidence>
<gene>
    <name evidence="2" type="ORF">CPB84DRAFT_1688378</name>
</gene>
<evidence type="ECO:0000313" key="3">
    <source>
        <dbReference type="Proteomes" id="UP000724874"/>
    </source>
</evidence>
<feature type="region of interest" description="Disordered" evidence="1">
    <location>
        <begin position="1"/>
        <end position="32"/>
    </location>
</feature>
<dbReference type="EMBL" id="JADNYJ010000160">
    <property type="protein sequence ID" value="KAF8878266.1"/>
    <property type="molecule type" value="Genomic_DNA"/>
</dbReference>
<dbReference type="OrthoDB" id="3261928at2759"/>
<name>A0A9P5TGH9_GYMJU</name>
<dbReference type="AlphaFoldDB" id="A0A9P5TGH9"/>
<feature type="compositionally biased region" description="Polar residues" evidence="1">
    <location>
        <begin position="1"/>
        <end position="15"/>
    </location>
</feature>
<proteinExistence type="predicted"/>
<protein>
    <submittedName>
        <fullName evidence="2">Uncharacterized protein</fullName>
    </submittedName>
</protein>
<reference evidence="2" key="1">
    <citation type="submission" date="2020-11" db="EMBL/GenBank/DDBJ databases">
        <authorList>
            <consortium name="DOE Joint Genome Institute"/>
            <person name="Ahrendt S."/>
            <person name="Riley R."/>
            <person name="Andreopoulos W."/>
            <person name="LaButti K."/>
            <person name="Pangilinan J."/>
            <person name="Ruiz-duenas F.J."/>
            <person name="Barrasa J.M."/>
            <person name="Sanchez-Garcia M."/>
            <person name="Camarero S."/>
            <person name="Miyauchi S."/>
            <person name="Serrano A."/>
            <person name="Linde D."/>
            <person name="Babiker R."/>
            <person name="Drula E."/>
            <person name="Ayuso-Fernandez I."/>
            <person name="Pacheco R."/>
            <person name="Padilla G."/>
            <person name="Ferreira P."/>
            <person name="Barriuso J."/>
            <person name="Kellner H."/>
            <person name="Castanera R."/>
            <person name="Alfaro M."/>
            <person name="Ramirez L."/>
            <person name="Pisabarro A.G."/>
            <person name="Kuo A."/>
            <person name="Tritt A."/>
            <person name="Lipzen A."/>
            <person name="He G."/>
            <person name="Yan M."/>
            <person name="Ng V."/>
            <person name="Cullen D."/>
            <person name="Martin F."/>
            <person name="Rosso M.-N."/>
            <person name="Henrissat B."/>
            <person name="Hibbett D."/>
            <person name="Martinez A.T."/>
            <person name="Grigoriev I.V."/>
        </authorList>
    </citation>
    <scope>NUCLEOTIDE SEQUENCE</scope>
    <source>
        <strain evidence="2">AH 44721</strain>
    </source>
</reference>